<reference evidence="2" key="1">
    <citation type="submission" date="2016-10" db="EMBL/GenBank/DDBJ databases">
        <authorList>
            <person name="Varghese N."/>
        </authorList>
    </citation>
    <scope>NUCLEOTIDE SEQUENCE [LARGE SCALE GENOMIC DNA]</scope>
    <source>
        <strain evidence="2">92MFCol6.1</strain>
    </source>
</reference>
<evidence type="ECO:0000313" key="1">
    <source>
        <dbReference type="EMBL" id="SLM26121.1"/>
    </source>
</evidence>
<dbReference type="RefSeq" id="WP_080150540.1">
    <property type="nucleotide sequence ID" value="NZ_FWEU01000006.1"/>
</dbReference>
<organism evidence="1 2">
    <name type="scientific">Stenotrophomonas indicatrix</name>
    <dbReference type="NCBI Taxonomy" id="2045451"/>
    <lineage>
        <taxon>Bacteria</taxon>
        <taxon>Pseudomonadati</taxon>
        <taxon>Pseudomonadota</taxon>
        <taxon>Gammaproteobacteria</taxon>
        <taxon>Lysobacterales</taxon>
        <taxon>Lysobacteraceae</taxon>
        <taxon>Stenotrophomonas</taxon>
    </lineage>
</organism>
<accession>A0A1W1H3P6</accession>
<evidence type="ECO:0000313" key="2">
    <source>
        <dbReference type="Proteomes" id="UP000191133"/>
    </source>
</evidence>
<gene>
    <name evidence="1" type="ORF">SAMN04488690_3880</name>
</gene>
<name>A0A1W1H3P6_9GAMM</name>
<dbReference type="EMBL" id="FWEU01000006">
    <property type="protein sequence ID" value="SLM26121.1"/>
    <property type="molecule type" value="Genomic_DNA"/>
</dbReference>
<dbReference type="AlphaFoldDB" id="A0A1W1H3P6"/>
<proteinExistence type="predicted"/>
<protein>
    <submittedName>
        <fullName evidence="1">Uncharacterized protein</fullName>
    </submittedName>
</protein>
<sequence>MDLQAITTLFGESAADPAVTTMLQALGIRRRPELTRPAKSPYEAVLRASGKGMLFSFSERNYWNGRSVASHDKSGELIFTNVAVTAGIPDVTRRYEGDLPFGLQWEDDRTKARERLVTAGFGDSLHAGRRDAWWLPDYRIRLTYQSQCIKQAGACGIFDISLGIPMRPLARTPATREYPSAEQVVAALGRSTDDAHFQAVFREFGLASLIAEASREIVDRADEHGFILYFDSKRRTLGGRPVCTGISFIHDRLGNSRAWAGSLPFGLQFDDPPSILEERIGQRASRWHDERTFGSASWMLPGLQVNVNFDSLDNCLESVRVITDGRHTSNCQPHG</sequence>
<dbReference type="Proteomes" id="UP000191133">
    <property type="component" value="Unassembled WGS sequence"/>
</dbReference>